<dbReference type="AlphaFoldDB" id="A0AA87ML95"/>
<evidence type="ECO:0000313" key="1">
    <source>
        <dbReference type="EMBL" id="EKR98284.1"/>
    </source>
</evidence>
<organism evidence="1 2">
    <name type="scientific">Leptospira mayottensis 200901122</name>
    <dbReference type="NCBI Taxonomy" id="1193010"/>
    <lineage>
        <taxon>Bacteria</taxon>
        <taxon>Pseudomonadati</taxon>
        <taxon>Spirochaetota</taxon>
        <taxon>Spirochaetia</taxon>
        <taxon>Leptospirales</taxon>
        <taxon>Leptospiraceae</taxon>
        <taxon>Leptospira</taxon>
    </lineage>
</organism>
<name>A0AA87ML95_9LEPT</name>
<sequence>MTTALLPFKSIIILSYLNFLQLKYFVQIAGQGSFPHFKFLEHNERSVFVVKSVINWIYLSSDIKRNPIFIKDVSRSLEIFYVLKIIHARETQTIVPQESHLGYQRT</sequence>
<reference evidence="1 2" key="1">
    <citation type="journal article" date="2014" name="Int. J. Syst. Evol. Microbiol.">
        <title>Leptospira mayottensis sp. nov., a pathogenic species of the genus Leptospira isolated from humans.</title>
        <authorList>
            <person name="Bourhy P."/>
            <person name="Collet L."/>
            <person name="Brisse S."/>
            <person name="Picardeau M."/>
        </authorList>
    </citation>
    <scope>NUCLEOTIDE SEQUENCE [LARGE SCALE GENOMIC DNA]</scope>
    <source>
        <strain evidence="1 2">200901122</strain>
    </source>
</reference>
<dbReference type="EMBL" id="AKWM02000080">
    <property type="protein sequence ID" value="EKR98284.1"/>
    <property type="molecule type" value="Genomic_DNA"/>
</dbReference>
<evidence type="ECO:0000313" key="2">
    <source>
        <dbReference type="Proteomes" id="UP000001343"/>
    </source>
</evidence>
<protein>
    <submittedName>
        <fullName evidence="1">Uncharacterized protein</fullName>
    </submittedName>
</protein>
<comment type="caution">
    <text evidence="1">The sequence shown here is derived from an EMBL/GenBank/DDBJ whole genome shotgun (WGS) entry which is preliminary data.</text>
</comment>
<accession>A0AA87ML95</accession>
<gene>
    <name evidence="1" type="ORF">LEP1GSC125_1284</name>
</gene>
<dbReference type="Proteomes" id="UP000001343">
    <property type="component" value="Unassembled WGS sequence"/>
</dbReference>
<proteinExistence type="predicted"/>